<dbReference type="PANTHER" id="PTHR30050">
    <property type="entry name" value="CHROMOSOMAL REPLICATION INITIATOR PROTEIN DNAA"/>
    <property type="match status" value="1"/>
</dbReference>
<dbReference type="GO" id="GO:0005524">
    <property type="term" value="F:ATP binding"/>
    <property type="evidence" value="ECO:0007669"/>
    <property type="project" value="InterPro"/>
</dbReference>
<dbReference type="OrthoDB" id="9776217at2"/>
<dbReference type="InterPro" id="IPR027417">
    <property type="entry name" value="P-loop_NTPase"/>
</dbReference>
<protein>
    <submittedName>
        <fullName evidence="2">IstB-like ATP binding protein</fullName>
    </submittedName>
</protein>
<dbReference type="Gene3D" id="3.40.50.300">
    <property type="entry name" value="P-loop containing nucleotide triphosphate hydrolases"/>
    <property type="match status" value="1"/>
</dbReference>
<proteinExistence type="predicted"/>
<dbReference type="GO" id="GO:0006260">
    <property type="term" value="P:DNA replication"/>
    <property type="evidence" value="ECO:0007669"/>
    <property type="project" value="TreeGrafter"/>
</dbReference>
<dbReference type="AlphaFoldDB" id="A0A5Q2N9L5"/>
<dbReference type="PANTHER" id="PTHR30050:SF10">
    <property type="entry name" value="PHAGE-LIKE ELEMENT PBSX PROTEIN XKDC"/>
    <property type="match status" value="1"/>
</dbReference>
<accession>A0A5Q2N9L5</accession>
<dbReference type="Proteomes" id="UP000366051">
    <property type="component" value="Chromosome"/>
</dbReference>
<evidence type="ECO:0000313" key="2">
    <source>
        <dbReference type="EMBL" id="QGG48960.1"/>
    </source>
</evidence>
<dbReference type="InterPro" id="IPR002611">
    <property type="entry name" value="IstB_ATP-bd"/>
</dbReference>
<dbReference type="EMBL" id="CP045875">
    <property type="protein sequence ID" value="QGG48960.1"/>
    <property type="molecule type" value="Genomic_DNA"/>
</dbReference>
<reference evidence="3" key="1">
    <citation type="submission" date="2019-11" db="EMBL/GenBank/DDBJ databases">
        <title>Genome sequence of Heliorestis convoluta strain HH, an alkaliphilic and minimalistic phototrophic bacterium from a soda lake in Egypt.</title>
        <authorList>
            <person name="Dewey E.D."/>
            <person name="Stokes L.M."/>
            <person name="Burchell B.M."/>
            <person name="Shaffer K.N."/>
            <person name="Huntington A.M."/>
            <person name="Baker J.M."/>
            <person name="Nadendla S."/>
            <person name="Giglio M.G."/>
            <person name="Touchman J.W."/>
            <person name="Blankenship R.E."/>
            <person name="Madigan M.T."/>
            <person name="Sattley W.M."/>
        </authorList>
    </citation>
    <scope>NUCLEOTIDE SEQUENCE [LARGE SCALE GENOMIC DNA]</scope>
    <source>
        <strain evidence="3">HH</strain>
    </source>
</reference>
<sequence length="258" mass="29566">MRLADLLQQKEAERVSQLHTQQQKSNCPVCCDRGMVVDRTTKTSRTCICIFERIVKRKMGEANITPKEQLQTLDSFEFRKPVHSQMKQLAEKYIANMPTDYVMHQGRICTTQDHCLWLGGATGMGKSHLAIAIAQVAIASGHNVKVINCVRMFAEIVDCFSTNEKPKMYQEAMDATVLVLDDIFKQKPSDFVIQKIYDLVQWRVQLGLPTIYTSERRLGNKGEEANKLNPTTIKDMDTSIWRRIRKSCGDGTYVFEYF</sequence>
<evidence type="ECO:0000313" key="3">
    <source>
        <dbReference type="Proteomes" id="UP000366051"/>
    </source>
</evidence>
<keyword evidence="3" id="KW-1185">Reference proteome</keyword>
<gene>
    <name evidence="2" type="ORF">FTV88_2871</name>
</gene>
<organism evidence="2 3">
    <name type="scientific">Heliorestis convoluta</name>
    <dbReference type="NCBI Taxonomy" id="356322"/>
    <lineage>
        <taxon>Bacteria</taxon>
        <taxon>Bacillati</taxon>
        <taxon>Bacillota</taxon>
        <taxon>Clostridia</taxon>
        <taxon>Eubacteriales</taxon>
        <taxon>Heliobacteriaceae</taxon>
        <taxon>Heliorestis</taxon>
    </lineage>
</organism>
<dbReference type="Pfam" id="PF01695">
    <property type="entry name" value="IstB_IS21"/>
    <property type="match status" value="1"/>
</dbReference>
<feature type="domain" description="IstB-like ATP-binding" evidence="1">
    <location>
        <begin position="111"/>
        <end position="218"/>
    </location>
</feature>
<evidence type="ECO:0000259" key="1">
    <source>
        <dbReference type="Pfam" id="PF01695"/>
    </source>
</evidence>
<dbReference type="SUPFAM" id="SSF52540">
    <property type="entry name" value="P-loop containing nucleoside triphosphate hydrolases"/>
    <property type="match status" value="1"/>
</dbReference>
<dbReference type="KEGG" id="hcv:FTV88_2871"/>
<name>A0A5Q2N9L5_9FIRM</name>
<dbReference type="RefSeq" id="WP_153726027.1">
    <property type="nucleotide sequence ID" value="NZ_CP045875.1"/>
</dbReference>